<dbReference type="GO" id="GO:0009279">
    <property type="term" value="C:cell outer membrane"/>
    <property type="evidence" value="ECO:0007669"/>
    <property type="project" value="UniProtKB-SubCell"/>
</dbReference>
<comment type="similarity">
    <text evidence="8">In the C-terminal section; belongs to the transglycosylase Slt family.</text>
</comment>
<keyword evidence="4 8" id="KW-0472">Membrane</keyword>
<dbReference type="SUPFAM" id="SSF53850">
    <property type="entry name" value="Periplasmic binding protein-like II"/>
    <property type="match status" value="1"/>
</dbReference>
<dbReference type="InterPro" id="IPR008258">
    <property type="entry name" value="Transglycosylase_SLT_dom_1"/>
</dbReference>
<dbReference type="Pfam" id="PF01464">
    <property type="entry name" value="SLT"/>
    <property type="match status" value="1"/>
</dbReference>
<reference evidence="10 11" key="1">
    <citation type="submission" date="2019-04" db="EMBL/GenBank/DDBJ databases">
        <authorList>
            <person name="Hwang J.C."/>
        </authorList>
    </citation>
    <scope>NUCLEOTIDE SEQUENCE [LARGE SCALE GENOMIC DNA]</scope>
    <source>
        <strain evidence="10 11">IMCC35001</strain>
    </source>
</reference>
<evidence type="ECO:0000256" key="3">
    <source>
        <dbReference type="ARBA" id="ARBA00022729"/>
    </source>
</evidence>
<sequence length="462" mass="52018">MRGLLAILLLTLAGCLPLEYQQPQRTEPESETSRPLRVGTLYGPTTYVVGAAGAQGLDYELALGFALHLGRELEVTPYASLPELFDDMSQGKLDLIASSLTDTHLNRSFWRFGPPIYRTRVQLVYRRGHPKPDSLAQLTEPLMVMAGSNHAEMLATERRTLPVLSWEETTNYAAHELLSMVASGELAYTLSDDKTLAASRRLHPELAVAFSLGTEQEVGWALPEVGSHRLLSELLDYWNTLKQAGTLKQLEEKYFGHVKRFDYVDTRAFIRAVETKLPKYESWFREHAGELDWRQLAAVAYQESHWNPKARSPTGVRGLMMLTQSTARRVGVTDRLNPEQSIRGGSDYLHDLLKRLPASIPQPERLWFALAAYNIGLGHVEDARVIAQRQGLNPSSWADVKSMLPRLTQKRYYQSTRYGFAQGGVAAHYVDNIKRYYDTLVLLETHLPPTTGAPLDLAKSRE</sequence>
<dbReference type="PROSITE" id="PS00922">
    <property type="entry name" value="TRANSGLYCOSYLASE"/>
    <property type="match status" value="1"/>
</dbReference>
<accession>A0A4U1BLB6</accession>
<dbReference type="EMBL" id="SWCI01000001">
    <property type="protein sequence ID" value="TKB51594.1"/>
    <property type="molecule type" value="Genomic_DNA"/>
</dbReference>
<evidence type="ECO:0000313" key="11">
    <source>
        <dbReference type="Proteomes" id="UP000305674"/>
    </source>
</evidence>
<protein>
    <recommendedName>
        <fullName evidence="8">Membrane-bound lytic murein transglycosylase F</fullName>
        <ecNumber evidence="8">4.2.2.n1</ecNumber>
    </recommendedName>
    <alternativeName>
        <fullName evidence="8">Murein lyase F</fullName>
    </alternativeName>
</protein>
<comment type="similarity">
    <text evidence="8">In the N-terminal section; belongs to the bacterial solute-binding protein 3 family.</text>
</comment>
<evidence type="ECO:0000256" key="4">
    <source>
        <dbReference type="ARBA" id="ARBA00023136"/>
    </source>
</evidence>
<dbReference type="OrthoDB" id="9815002at2"/>
<dbReference type="PANTHER" id="PTHR35936:SF32">
    <property type="entry name" value="MEMBRANE-BOUND LYTIC MUREIN TRANSGLYCOSYLASE F"/>
    <property type="match status" value="1"/>
</dbReference>
<dbReference type="Gene3D" id="3.40.190.10">
    <property type="entry name" value="Periplasmic binding protein-like II"/>
    <property type="match status" value="2"/>
</dbReference>
<evidence type="ECO:0000256" key="1">
    <source>
        <dbReference type="ARBA" id="ARBA00007734"/>
    </source>
</evidence>
<dbReference type="InterPro" id="IPR000189">
    <property type="entry name" value="Transglyc_AS"/>
</dbReference>
<comment type="caution">
    <text evidence="10">The sequence shown here is derived from an EMBL/GenBank/DDBJ whole genome shotgun (WGS) entry which is preliminary data.</text>
</comment>
<dbReference type="EC" id="4.2.2.n1" evidence="8"/>
<feature type="active site" evidence="8">
    <location>
        <position position="303"/>
    </location>
</feature>
<evidence type="ECO:0000256" key="7">
    <source>
        <dbReference type="ARBA" id="ARBA00023316"/>
    </source>
</evidence>
<comment type="function">
    <text evidence="8">Murein-degrading enzyme that degrades murein glycan strands and insoluble, high-molecular weight murein sacculi, with the concomitant formation of a 1,6-anhydromuramoyl product. Lytic transglycosylases (LTs) play an integral role in the metabolism of the peptidoglycan (PG) sacculus. Their lytic action creates space within the PG sacculus to allow for its expansion as well as for the insertion of various structures such as secretion systems and flagella.</text>
</comment>
<evidence type="ECO:0000256" key="8">
    <source>
        <dbReference type="HAMAP-Rule" id="MF_02016"/>
    </source>
</evidence>
<dbReference type="GO" id="GO:0009253">
    <property type="term" value="P:peptidoglycan catabolic process"/>
    <property type="evidence" value="ECO:0007669"/>
    <property type="project" value="TreeGrafter"/>
</dbReference>
<comment type="similarity">
    <text evidence="1">Belongs to the transglycosylase Slt family.</text>
</comment>
<feature type="domain" description="Solute-binding protein family 3/N-terminal" evidence="9">
    <location>
        <begin position="35"/>
        <end position="258"/>
    </location>
</feature>
<gene>
    <name evidence="8 10" type="primary">mltF</name>
    <name evidence="10" type="ORF">FCL40_03285</name>
</gene>
<evidence type="ECO:0000256" key="6">
    <source>
        <dbReference type="ARBA" id="ARBA00023239"/>
    </source>
</evidence>
<dbReference type="Proteomes" id="UP000305674">
    <property type="component" value="Unassembled WGS sequence"/>
</dbReference>
<dbReference type="RefSeq" id="WP_136851304.1">
    <property type="nucleotide sequence ID" value="NZ_SWCI01000001.1"/>
</dbReference>
<dbReference type="AlphaFoldDB" id="A0A4U1BLB6"/>
<dbReference type="GO" id="GO:0071555">
    <property type="term" value="P:cell wall organization"/>
    <property type="evidence" value="ECO:0007669"/>
    <property type="project" value="UniProtKB-KW"/>
</dbReference>
<evidence type="ECO:0000313" key="10">
    <source>
        <dbReference type="EMBL" id="TKB51594.1"/>
    </source>
</evidence>
<evidence type="ECO:0000256" key="5">
    <source>
        <dbReference type="ARBA" id="ARBA00023237"/>
    </source>
</evidence>
<feature type="region of interest" description="LT domain" evidence="8">
    <location>
        <begin position="259"/>
        <end position="462"/>
    </location>
</feature>
<dbReference type="Pfam" id="PF00497">
    <property type="entry name" value="SBP_bac_3"/>
    <property type="match status" value="1"/>
</dbReference>
<keyword evidence="11" id="KW-1185">Reference proteome</keyword>
<comment type="subcellular location">
    <subcellularLocation>
        <location evidence="8">Cell outer membrane</location>
        <topology evidence="8">Peripheral membrane protein</topology>
    </subcellularLocation>
    <text evidence="8">Attached to the inner leaflet of the outer membrane.</text>
</comment>
<dbReference type="InterPro" id="IPR023346">
    <property type="entry name" value="Lysozyme-like_dom_sf"/>
</dbReference>
<comment type="domain">
    <text evidence="8">The N-terminal domain does not have lytic activity and probably modulates enzymatic activity. The C-terminal domain is the catalytic active domain.</text>
</comment>
<dbReference type="CDD" id="cd13403">
    <property type="entry name" value="MLTF-like"/>
    <property type="match status" value="1"/>
</dbReference>
<dbReference type="InterPro" id="IPR023703">
    <property type="entry name" value="MltF"/>
</dbReference>
<comment type="similarity">
    <text evidence="2">Belongs to the bacterial solute-binding protein 3 family.</text>
</comment>
<keyword evidence="5 8" id="KW-0998">Cell outer membrane</keyword>
<proteinExistence type="inferred from homology"/>
<dbReference type="Gene3D" id="1.10.530.10">
    <property type="match status" value="1"/>
</dbReference>
<dbReference type="GO" id="GO:0016998">
    <property type="term" value="P:cell wall macromolecule catabolic process"/>
    <property type="evidence" value="ECO:0007669"/>
    <property type="project" value="UniProtKB-UniRule"/>
</dbReference>
<dbReference type="HAMAP" id="MF_02016">
    <property type="entry name" value="MltF"/>
    <property type="match status" value="1"/>
</dbReference>
<dbReference type="SUPFAM" id="SSF53955">
    <property type="entry name" value="Lysozyme-like"/>
    <property type="match status" value="1"/>
</dbReference>
<dbReference type="GO" id="GO:0008933">
    <property type="term" value="F:peptidoglycan lytic transglycosylase activity"/>
    <property type="evidence" value="ECO:0007669"/>
    <property type="project" value="UniProtKB-UniRule"/>
</dbReference>
<comment type="caution">
    <text evidence="8">Lacks conserved residue(s) required for the propagation of feature annotation.</text>
</comment>
<evidence type="ECO:0000259" key="9">
    <source>
        <dbReference type="SMART" id="SM00062"/>
    </source>
</evidence>
<dbReference type="CDD" id="cd01009">
    <property type="entry name" value="PBP2_YfhD_N"/>
    <property type="match status" value="1"/>
</dbReference>
<keyword evidence="7 8" id="KW-0961">Cell wall biogenesis/degradation</keyword>
<keyword evidence="6 8" id="KW-0456">Lyase</keyword>
<name>A0A4U1BLB6_9GAMM</name>
<keyword evidence="3 8" id="KW-0732">Signal</keyword>
<dbReference type="PANTHER" id="PTHR35936">
    <property type="entry name" value="MEMBRANE-BOUND LYTIC MUREIN TRANSGLYCOSYLASE F"/>
    <property type="match status" value="1"/>
</dbReference>
<organism evidence="10 11">
    <name type="scientific">Ferrimonas sediminicola</name>
    <dbReference type="NCBI Taxonomy" id="2569538"/>
    <lineage>
        <taxon>Bacteria</taxon>
        <taxon>Pseudomonadati</taxon>
        <taxon>Pseudomonadota</taxon>
        <taxon>Gammaproteobacteria</taxon>
        <taxon>Alteromonadales</taxon>
        <taxon>Ferrimonadaceae</taxon>
        <taxon>Ferrimonas</taxon>
    </lineage>
</organism>
<dbReference type="FunFam" id="1.10.530.10:FF:000003">
    <property type="entry name" value="Membrane-bound lytic murein transglycosylase F"/>
    <property type="match status" value="1"/>
</dbReference>
<comment type="catalytic activity">
    <reaction evidence="8">
        <text>Exolytic cleavage of the (1-&gt;4)-beta-glycosidic linkage between N-acetylmuramic acid (MurNAc) and N-acetylglucosamine (GlcNAc) residues in peptidoglycan, from either the reducing or the non-reducing ends of the peptidoglycan chains, with concomitant formation of a 1,6-anhydrobond in the MurNAc residue.</text>
        <dbReference type="EC" id="4.2.2.n1"/>
    </reaction>
</comment>
<dbReference type="NCBIfam" id="NF008112">
    <property type="entry name" value="PRK10859.1"/>
    <property type="match status" value="1"/>
</dbReference>
<dbReference type="SMART" id="SM00062">
    <property type="entry name" value="PBPb"/>
    <property type="match status" value="1"/>
</dbReference>
<dbReference type="InterPro" id="IPR001638">
    <property type="entry name" value="Solute-binding_3/MltF_N"/>
</dbReference>
<dbReference type="PROSITE" id="PS51257">
    <property type="entry name" value="PROKAR_LIPOPROTEIN"/>
    <property type="match status" value="1"/>
</dbReference>
<evidence type="ECO:0000256" key="2">
    <source>
        <dbReference type="ARBA" id="ARBA00010333"/>
    </source>
</evidence>